<keyword evidence="3" id="KW-1185">Reference proteome</keyword>
<reference evidence="2 3" key="1">
    <citation type="journal article" date="2022" name="bioRxiv">
        <title>Genomics of Preaxostyla Flagellates Illuminates Evolutionary Transitions and the Path Towards Mitochondrial Loss.</title>
        <authorList>
            <person name="Novak L.V.F."/>
            <person name="Treitli S.C."/>
            <person name="Pyrih J."/>
            <person name="Halakuc P."/>
            <person name="Pipaliya S.V."/>
            <person name="Vacek V."/>
            <person name="Brzon O."/>
            <person name="Soukal P."/>
            <person name="Eme L."/>
            <person name="Dacks J.B."/>
            <person name="Karnkowska A."/>
            <person name="Elias M."/>
            <person name="Hampl V."/>
        </authorList>
    </citation>
    <scope>NUCLEOTIDE SEQUENCE [LARGE SCALE GENOMIC DNA]</scope>
    <source>
        <strain evidence="2">NAU3</strain>
        <tissue evidence="2">Gut</tissue>
    </source>
</reference>
<dbReference type="Proteomes" id="UP001281761">
    <property type="component" value="Unassembled WGS sequence"/>
</dbReference>
<accession>A0ABQ9XMC3</accession>
<comment type="caution">
    <text evidence="2">The sequence shown here is derived from an EMBL/GenBank/DDBJ whole genome shotgun (WGS) entry which is preliminary data.</text>
</comment>
<sequence>MERELHMLTSLSSKPKAENKADLNGVKMSSDCVWPDVGTLYVIIQVMLNSSTSPTPDGSIRHPLRYIGTGFIKMLFPTPNNFSQTHHFDLSTHINIAPLSDL</sequence>
<evidence type="ECO:0000256" key="1">
    <source>
        <dbReference type="SAM" id="MobiDB-lite"/>
    </source>
</evidence>
<evidence type="ECO:0000313" key="3">
    <source>
        <dbReference type="Proteomes" id="UP001281761"/>
    </source>
</evidence>
<proteinExistence type="predicted"/>
<protein>
    <submittedName>
        <fullName evidence="2">Uncharacterized protein</fullName>
    </submittedName>
</protein>
<organism evidence="2 3">
    <name type="scientific">Blattamonas nauphoetae</name>
    <dbReference type="NCBI Taxonomy" id="2049346"/>
    <lineage>
        <taxon>Eukaryota</taxon>
        <taxon>Metamonada</taxon>
        <taxon>Preaxostyla</taxon>
        <taxon>Oxymonadida</taxon>
        <taxon>Blattamonas</taxon>
    </lineage>
</organism>
<name>A0ABQ9XMC3_9EUKA</name>
<dbReference type="EMBL" id="JARBJD010000089">
    <property type="protein sequence ID" value="KAK2953557.1"/>
    <property type="molecule type" value="Genomic_DNA"/>
</dbReference>
<gene>
    <name evidence="2" type="ORF">BLNAU_11421</name>
</gene>
<feature type="region of interest" description="Disordered" evidence="1">
    <location>
        <begin position="1"/>
        <end position="22"/>
    </location>
</feature>
<evidence type="ECO:0000313" key="2">
    <source>
        <dbReference type="EMBL" id="KAK2953557.1"/>
    </source>
</evidence>